<dbReference type="InterPro" id="IPR029479">
    <property type="entry name" value="Nitroreductase"/>
</dbReference>
<evidence type="ECO:0000313" key="14">
    <source>
        <dbReference type="Proteomes" id="UP000581769"/>
    </source>
</evidence>
<dbReference type="GO" id="GO:0005525">
    <property type="term" value="F:GTP binding"/>
    <property type="evidence" value="ECO:0007669"/>
    <property type="project" value="UniProtKB-KW"/>
</dbReference>
<dbReference type="CDD" id="cd20607">
    <property type="entry name" value="FbiB_C-like"/>
    <property type="match status" value="1"/>
</dbReference>
<dbReference type="EMBL" id="JACHMG010000001">
    <property type="protein sequence ID" value="MBB4686121.1"/>
    <property type="molecule type" value="Genomic_DNA"/>
</dbReference>
<dbReference type="NCBIfam" id="TIGR01916">
    <property type="entry name" value="F420_cofE"/>
    <property type="match status" value="1"/>
</dbReference>
<dbReference type="InterPro" id="IPR008225">
    <property type="entry name" value="F420-0_g-glutamyl_ligase"/>
</dbReference>
<dbReference type="SUPFAM" id="SSF55469">
    <property type="entry name" value="FMN-dependent nitroreductase-like"/>
    <property type="match status" value="1"/>
</dbReference>
<evidence type="ECO:0000256" key="9">
    <source>
        <dbReference type="ARBA" id="ARBA00023268"/>
    </source>
</evidence>
<evidence type="ECO:0000259" key="12">
    <source>
        <dbReference type="Pfam" id="PF01996"/>
    </source>
</evidence>
<dbReference type="HAMAP" id="MF_01259">
    <property type="entry name" value="F420_ligase_FbiB"/>
    <property type="match status" value="1"/>
</dbReference>
<feature type="domain" description="Nitroreductase" evidence="11">
    <location>
        <begin position="266"/>
        <end position="435"/>
    </location>
</feature>
<comment type="caution">
    <text evidence="13">The sequence shown here is derived from an EMBL/GenBank/DDBJ whole genome shotgun (WGS) entry which is preliminary data.</text>
</comment>
<dbReference type="PANTHER" id="PTHR47917:SF1">
    <property type="entry name" value="COENZYME F420:L-GLUTAMATE LIGASE"/>
    <property type="match status" value="1"/>
</dbReference>
<dbReference type="EC" id="6.3.2.31" evidence="13"/>
<dbReference type="SUPFAM" id="SSF144010">
    <property type="entry name" value="CofE-like"/>
    <property type="match status" value="1"/>
</dbReference>
<evidence type="ECO:0000256" key="6">
    <source>
        <dbReference type="ARBA" id="ARBA00023002"/>
    </source>
</evidence>
<evidence type="ECO:0000256" key="5">
    <source>
        <dbReference type="ARBA" id="ARBA00022958"/>
    </source>
</evidence>
<dbReference type="GO" id="GO:0052618">
    <property type="term" value="F:coenzyme F420-0:L-glutamate ligase activity"/>
    <property type="evidence" value="ECO:0007669"/>
    <property type="project" value="UniProtKB-EC"/>
</dbReference>
<dbReference type="Pfam" id="PF01996">
    <property type="entry name" value="F420_ligase"/>
    <property type="match status" value="1"/>
</dbReference>
<dbReference type="NCBIfam" id="NF009810">
    <property type="entry name" value="PRK13294.1"/>
    <property type="match status" value="1"/>
</dbReference>
<sequence>MSEQKQSDPARADHASGKVEILPVTGMPEFRPGDDLTGAVVAAAPWLRSGDVLVVTSKVVSKTEGRLVRVPSDPEARDAARRALVEQESVRVVARVARTLITENRLGIVQAASGIDASNVRGDEVALLPADPDASALALRNGLRERLGVEVAVVVTDTMGRAWRVGQTDAAIGASGLRVLHGYAGQIDAQGNELAVTEIAVADELAAAADLVKGKLGGLPMAVVRGLTLTDDGSSARDLVRPVEEDLFRLGTNESIAQGRREAVPHRRSVRQFSDEPVDAGAMRRAVASALTAPAPHHTHPVRFLWLREHGLRRKLLDAMRESWESDLTGDGFTSDQIAKRLSRGDILYRAPELVIPFLVPEGAHTYRDERRNGHEHTMFTVAAGAAVQGLLVALAAEDLGSCWIGSTIFAPGLVRSTLGLDEQWEPLGSVAIGHPAGGAPPARGPLSAGDGLVEL</sequence>
<dbReference type="PANTHER" id="PTHR47917">
    <property type="match status" value="1"/>
</dbReference>
<evidence type="ECO:0000256" key="8">
    <source>
        <dbReference type="ARBA" id="ARBA00023211"/>
    </source>
</evidence>
<protein>
    <submittedName>
        <fullName evidence="13">Coenzyme F420-0:L-glutamate ligase/coenzyme F420-1:gamma-L-glutamate ligase</fullName>
        <ecNumber evidence="13">6.3.2.31</ecNumber>
        <ecNumber evidence="13">6.3.2.34</ecNumber>
    </submittedName>
</protein>
<evidence type="ECO:0000256" key="3">
    <source>
        <dbReference type="ARBA" id="ARBA00022741"/>
    </source>
</evidence>
<dbReference type="Gene3D" id="3.40.109.10">
    <property type="entry name" value="NADH Oxidase"/>
    <property type="match status" value="1"/>
</dbReference>
<dbReference type="GO" id="GO:0046872">
    <property type="term" value="F:metal ion binding"/>
    <property type="evidence" value="ECO:0007669"/>
    <property type="project" value="UniProtKB-KW"/>
</dbReference>
<keyword evidence="9" id="KW-0511">Multifunctional enzyme</keyword>
<evidence type="ECO:0000259" key="11">
    <source>
        <dbReference type="Pfam" id="PF00881"/>
    </source>
</evidence>
<gene>
    <name evidence="13" type="ORF">BJY18_003606</name>
</gene>
<dbReference type="Pfam" id="PF00881">
    <property type="entry name" value="Nitroreductase"/>
    <property type="match status" value="1"/>
</dbReference>
<evidence type="ECO:0000256" key="7">
    <source>
        <dbReference type="ARBA" id="ARBA00023134"/>
    </source>
</evidence>
<keyword evidence="4" id="KW-0460">Magnesium</keyword>
<dbReference type="GO" id="GO:0052619">
    <property type="term" value="F:coenzyme F420-1:gamma-L-glutamate ligase activity"/>
    <property type="evidence" value="ECO:0007669"/>
    <property type="project" value="UniProtKB-EC"/>
</dbReference>
<name>A0A840ITZ8_9PSEU</name>
<dbReference type="AlphaFoldDB" id="A0A840ITZ8"/>
<feature type="domain" description="Coenzyme F420:L-glutamate ligase-like" evidence="12">
    <location>
        <begin position="27"/>
        <end position="226"/>
    </location>
</feature>
<reference evidence="13 14" key="1">
    <citation type="submission" date="2020-08" db="EMBL/GenBank/DDBJ databases">
        <title>Sequencing the genomes of 1000 actinobacteria strains.</title>
        <authorList>
            <person name="Klenk H.-P."/>
        </authorList>
    </citation>
    <scope>NUCLEOTIDE SEQUENCE [LARGE SCALE GENOMIC DNA]</scope>
    <source>
        <strain evidence="13 14">DSM 45859</strain>
    </source>
</reference>
<keyword evidence="7" id="KW-0342">GTP-binding</keyword>
<evidence type="ECO:0000256" key="4">
    <source>
        <dbReference type="ARBA" id="ARBA00022842"/>
    </source>
</evidence>
<feature type="region of interest" description="Disordered" evidence="10">
    <location>
        <begin position="436"/>
        <end position="456"/>
    </location>
</feature>
<keyword evidence="1 13" id="KW-0436">Ligase</keyword>
<evidence type="ECO:0000256" key="1">
    <source>
        <dbReference type="ARBA" id="ARBA00022598"/>
    </source>
</evidence>
<dbReference type="Gene3D" id="3.30.1330.100">
    <property type="entry name" value="CofE-like"/>
    <property type="match status" value="1"/>
</dbReference>
<evidence type="ECO:0000256" key="10">
    <source>
        <dbReference type="SAM" id="MobiDB-lite"/>
    </source>
</evidence>
<keyword evidence="3" id="KW-0547">Nucleotide-binding</keyword>
<keyword evidence="2" id="KW-0479">Metal-binding</keyword>
<accession>A0A840ITZ8</accession>
<dbReference type="InterPro" id="IPR019943">
    <property type="entry name" value="F420_FbiB_C"/>
</dbReference>
<evidence type="ECO:0000256" key="2">
    <source>
        <dbReference type="ARBA" id="ARBA00022723"/>
    </source>
</evidence>
<dbReference type="InterPro" id="IPR002847">
    <property type="entry name" value="F420-0_gamma-glut_ligase-dom"/>
</dbReference>
<dbReference type="EC" id="6.3.2.34" evidence="13"/>
<keyword evidence="5" id="KW-0630">Potassium</keyword>
<keyword evidence="6" id="KW-0560">Oxidoreductase</keyword>
<proteinExistence type="inferred from homology"/>
<dbReference type="InterPro" id="IPR000415">
    <property type="entry name" value="Nitroreductase-like"/>
</dbReference>
<keyword evidence="8" id="KW-0464">Manganese</keyword>
<organism evidence="13 14">
    <name type="scientific">Amycolatopsis jiangsuensis</name>
    <dbReference type="NCBI Taxonomy" id="1181879"/>
    <lineage>
        <taxon>Bacteria</taxon>
        <taxon>Bacillati</taxon>
        <taxon>Actinomycetota</taxon>
        <taxon>Actinomycetes</taxon>
        <taxon>Pseudonocardiales</taxon>
        <taxon>Pseudonocardiaceae</taxon>
        <taxon>Amycolatopsis</taxon>
    </lineage>
</organism>
<evidence type="ECO:0000313" key="13">
    <source>
        <dbReference type="EMBL" id="MBB4686121.1"/>
    </source>
</evidence>
<dbReference type="GO" id="GO:0016491">
    <property type="term" value="F:oxidoreductase activity"/>
    <property type="evidence" value="ECO:0007669"/>
    <property type="project" value="UniProtKB-KW"/>
</dbReference>
<dbReference type="NCBIfam" id="TIGR03553">
    <property type="entry name" value="F420_FbiB_CTERM"/>
    <property type="match status" value="1"/>
</dbReference>
<dbReference type="Gene3D" id="3.90.1660.10">
    <property type="entry name" value="CofE-like domain"/>
    <property type="match status" value="1"/>
</dbReference>
<dbReference type="InterPro" id="IPR023661">
    <property type="entry name" value="FbiB"/>
</dbReference>
<dbReference type="Proteomes" id="UP000581769">
    <property type="component" value="Unassembled WGS sequence"/>
</dbReference>
<feature type="compositionally biased region" description="Low complexity" evidence="10">
    <location>
        <begin position="436"/>
        <end position="450"/>
    </location>
</feature>
<keyword evidence="14" id="KW-1185">Reference proteome</keyword>